<dbReference type="STRING" id="880071.Fleli_2648"/>
<gene>
    <name evidence="1" type="ordered locus">Fleli_2648</name>
</gene>
<name>I4AM23_BERLS</name>
<sequence>MYLKIELIRKFIEVTEVDMYVCCYAKTPKKWHYFP</sequence>
<dbReference type="Proteomes" id="UP000006054">
    <property type="component" value="Chromosome"/>
</dbReference>
<dbReference type="KEGG" id="fli:Fleli_2648"/>
<evidence type="ECO:0000313" key="1">
    <source>
        <dbReference type="EMBL" id="AFM05008.1"/>
    </source>
</evidence>
<reference evidence="2" key="1">
    <citation type="submission" date="2012-06" db="EMBL/GenBank/DDBJ databases">
        <title>The complete genome of Flexibacter litoralis DSM 6794.</title>
        <authorList>
            <person name="Lucas S."/>
            <person name="Copeland A."/>
            <person name="Lapidus A."/>
            <person name="Glavina del Rio T."/>
            <person name="Dalin E."/>
            <person name="Tice H."/>
            <person name="Bruce D."/>
            <person name="Goodwin L."/>
            <person name="Pitluck S."/>
            <person name="Peters L."/>
            <person name="Ovchinnikova G."/>
            <person name="Lu M."/>
            <person name="Kyrpides N."/>
            <person name="Mavromatis K."/>
            <person name="Ivanova N."/>
            <person name="Brettin T."/>
            <person name="Detter J.C."/>
            <person name="Han C."/>
            <person name="Larimer F."/>
            <person name="Land M."/>
            <person name="Hauser L."/>
            <person name="Markowitz V."/>
            <person name="Cheng J.-F."/>
            <person name="Hugenholtz P."/>
            <person name="Woyke T."/>
            <person name="Wu D."/>
            <person name="Spring S."/>
            <person name="Lang E."/>
            <person name="Kopitz M."/>
            <person name="Brambilla E."/>
            <person name="Klenk H.-P."/>
            <person name="Eisen J.A."/>
        </authorList>
    </citation>
    <scope>NUCLEOTIDE SEQUENCE [LARGE SCALE GENOMIC DNA]</scope>
    <source>
        <strain evidence="2">ATCC 23117 / DSM 6794 / NBRC 15988 / NCIMB 1366 / Sio-4</strain>
    </source>
</reference>
<keyword evidence="2" id="KW-1185">Reference proteome</keyword>
<proteinExistence type="predicted"/>
<dbReference type="HOGENOM" id="CLU_3365111_0_0_10"/>
<dbReference type="EMBL" id="CP003345">
    <property type="protein sequence ID" value="AFM05008.1"/>
    <property type="molecule type" value="Genomic_DNA"/>
</dbReference>
<evidence type="ECO:0000313" key="2">
    <source>
        <dbReference type="Proteomes" id="UP000006054"/>
    </source>
</evidence>
<protein>
    <submittedName>
        <fullName evidence="1">Uncharacterized protein</fullName>
    </submittedName>
</protein>
<accession>I4AM23</accession>
<organism evidence="1 2">
    <name type="scientific">Bernardetia litoralis (strain ATCC 23117 / DSM 6794 / NBRC 15988 / NCIMB 1366 / Fx l1 / Sio-4)</name>
    <name type="common">Flexibacter litoralis</name>
    <dbReference type="NCBI Taxonomy" id="880071"/>
    <lineage>
        <taxon>Bacteria</taxon>
        <taxon>Pseudomonadati</taxon>
        <taxon>Bacteroidota</taxon>
        <taxon>Cytophagia</taxon>
        <taxon>Cytophagales</taxon>
        <taxon>Bernardetiaceae</taxon>
        <taxon>Bernardetia</taxon>
    </lineage>
</organism>
<dbReference type="AlphaFoldDB" id="I4AM23"/>